<feature type="transmembrane region" description="Helical" evidence="6">
    <location>
        <begin position="252"/>
        <end position="274"/>
    </location>
</feature>
<feature type="transmembrane region" description="Helical" evidence="6">
    <location>
        <begin position="197"/>
        <end position="215"/>
    </location>
</feature>
<proteinExistence type="inferred from homology"/>
<evidence type="ECO:0000313" key="7">
    <source>
        <dbReference type="EMBL" id="QBB70068.1"/>
    </source>
</evidence>
<gene>
    <name evidence="7" type="ORF">ELE36_06655</name>
</gene>
<dbReference type="AlphaFoldDB" id="A0A411HHS4"/>
<evidence type="ECO:0000256" key="6">
    <source>
        <dbReference type="SAM" id="Phobius"/>
    </source>
</evidence>
<dbReference type="Pfam" id="PF01594">
    <property type="entry name" value="AI-2E_transport"/>
    <property type="match status" value="1"/>
</dbReference>
<feature type="transmembrane region" description="Helical" evidence="6">
    <location>
        <begin position="84"/>
        <end position="101"/>
    </location>
</feature>
<dbReference type="InterPro" id="IPR002549">
    <property type="entry name" value="AI-2E-like"/>
</dbReference>
<organism evidence="7 8">
    <name type="scientific">Pseudolysobacter antarcticus</name>
    <dbReference type="NCBI Taxonomy" id="2511995"/>
    <lineage>
        <taxon>Bacteria</taxon>
        <taxon>Pseudomonadati</taxon>
        <taxon>Pseudomonadota</taxon>
        <taxon>Gammaproteobacteria</taxon>
        <taxon>Lysobacterales</taxon>
        <taxon>Rhodanobacteraceae</taxon>
        <taxon>Pseudolysobacter</taxon>
    </lineage>
</organism>
<dbReference type="Proteomes" id="UP000291562">
    <property type="component" value="Chromosome"/>
</dbReference>
<feature type="transmembrane region" description="Helical" evidence="6">
    <location>
        <begin position="280"/>
        <end position="307"/>
    </location>
</feature>
<dbReference type="EMBL" id="CP035704">
    <property type="protein sequence ID" value="QBB70068.1"/>
    <property type="molecule type" value="Genomic_DNA"/>
</dbReference>
<feature type="transmembrane region" description="Helical" evidence="6">
    <location>
        <begin position="113"/>
        <end position="131"/>
    </location>
</feature>
<dbReference type="KEGG" id="xbc:ELE36_06655"/>
<dbReference type="RefSeq" id="WP_129832327.1">
    <property type="nucleotide sequence ID" value="NZ_CP035704.1"/>
</dbReference>
<accession>A0A411HHS4</accession>
<dbReference type="GO" id="GO:0055085">
    <property type="term" value="P:transmembrane transport"/>
    <property type="evidence" value="ECO:0007669"/>
    <property type="project" value="TreeGrafter"/>
</dbReference>
<reference evidence="7 8" key="1">
    <citation type="submission" date="2019-01" db="EMBL/GenBank/DDBJ databases">
        <title>Pseudolysobacter antarctica gen. nov., sp. nov., isolated from Fildes Peninsula, Antarctica.</title>
        <authorList>
            <person name="Wei Z."/>
            <person name="Peng F."/>
        </authorList>
    </citation>
    <scope>NUCLEOTIDE SEQUENCE [LARGE SCALE GENOMIC DNA]</scope>
    <source>
        <strain evidence="7 8">AQ6-296</strain>
    </source>
</reference>
<evidence type="ECO:0000256" key="5">
    <source>
        <dbReference type="ARBA" id="ARBA00023136"/>
    </source>
</evidence>
<evidence type="ECO:0000256" key="1">
    <source>
        <dbReference type="ARBA" id="ARBA00004141"/>
    </source>
</evidence>
<comment type="subcellular location">
    <subcellularLocation>
        <location evidence="1">Membrane</location>
        <topology evidence="1">Multi-pass membrane protein</topology>
    </subcellularLocation>
</comment>
<keyword evidence="8" id="KW-1185">Reference proteome</keyword>
<evidence type="ECO:0000256" key="3">
    <source>
        <dbReference type="ARBA" id="ARBA00022692"/>
    </source>
</evidence>
<feature type="transmembrane region" description="Helical" evidence="6">
    <location>
        <begin position="319"/>
        <end position="341"/>
    </location>
</feature>
<feature type="transmembrane region" description="Helical" evidence="6">
    <location>
        <begin position="61"/>
        <end position="78"/>
    </location>
</feature>
<evidence type="ECO:0000256" key="2">
    <source>
        <dbReference type="ARBA" id="ARBA00009773"/>
    </source>
</evidence>
<feature type="transmembrane region" description="Helical" evidence="6">
    <location>
        <begin position="353"/>
        <end position="378"/>
    </location>
</feature>
<dbReference type="PANTHER" id="PTHR21716">
    <property type="entry name" value="TRANSMEMBRANE PROTEIN"/>
    <property type="match status" value="1"/>
</dbReference>
<comment type="similarity">
    <text evidence="2">Belongs to the autoinducer-2 exporter (AI-2E) (TC 2.A.86) family.</text>
</comment>
<dbReference type="PANTHER" id="PTHR21716:SF16">
    <property type="entry name" value="BLL1467 PROTEIN"/>
    <property type="match status" value="1"/>
</dbReference>
<dbReference type="GO" id="GO:0016020">
    <property type="term" value="C:membrane"/>
    <property type="evidence" value="ECO:0007669"/>
    <property type="project" value="UniProtKB-SubCell"/>
</dbReference>
<name>A0A411HHS4_9GAMM</name>
<keyword evidence="5 6" id="KW-0472">Membrane</keyword>
<evidence type="ECO:0000256" key="4">
    <source>
        <dbReference type="ARBA" id="ARBA00022989"/>
    </source>
</evidence>
<keyword evidence="4 6" id="KW-1133">Transmembrane helix</keyword>
<keyword evidence="3 6" id="KW-0812">Transmembrane</keyword>
<protein>
    <submittedName>
        <fullName evidence="7">AI-2E family transporter</fullName>
    </submittedName>
</protein>
<evidence type="ECO:0000313" key="8">
    <source>
        <dbReference type="Proteomes" id="UP000291562"/>
    </source>
</evidence>
<dbReference type="OrthoDB" id="9799225at2"/>
<sequence length="407" mass="43482">MDTAIVADSIVAQSPATQPSSIEAAVSLAIAQNGVENERPNDAATKTTIHPRSDLRTLKRGVLAILVLLTMGACYLAQEVLIPVILALLVSLLLSPAVTFLQRLFIPRALGSILVLIAVVGAFAGGVMRLAEPARDWIANAPATIQTVQQRFRSFREPIRQAQEASKKLETLTQSSAAPQTVVAAQPSLLSSMATSTPHALGSIAAVLILVYFFLSSGNSFLRRMVEVAPRLREKKVVVAIARDVQEEMSRYLVMVSTINLALGLLTAIAMKLLGVPNPMLWGAVAAVLNFAPYVGPATTGLALLVAGFTTFDSLGHAFAVPGVFFLLAFIEGQLVTPVIIGKRLALDPTVVFVWLLIWGWLWGVVGILLAGPLLACFRIFCQHVEGLHTVYVLIGDGSSPESAHRK</sequence>